<proteinExistence type="predicted"/>
<reference evidence="3" key="2">
    <citation type="submission" date="2025-09" db="UniProtKB">
        <authorList>
            <consortium name="Ensembl"/>
        </authorList>
    </citation>
    <scope>IDENTIFICATION</scope>
</reference>
<reference evidence="3" key="1">
    <citation type="submission" date="2025-08" db="UniProtKB">
        <authorList>
            <consortium name="Ensembl"/>
        </authorList>
    </citation>
    <scope>IDENTIFICATION</scope>
</reference>
<evidence type="ECO:0000313" key="4">
    <source>
        <dbReference type="Proteomes" id="UP000694522"/>
    </source>
</evidence>
<name>A0A8B9GJQ8_9PSIT</name>
<sequence length="118" mass="12141">PLQCPGPPTAPYPLEQGWGAGGGRWPLPEGPRARILPNATLLLPAAARRDAGRYSCLARNTLGAAVAHATLAVRGGWTFKAHPVPWAGTPSTKPVSPHSCAVPYGRGAWGSWGGLGAC</sequence>
<protein>
    <recommendedName>
        <fullName evidence="2">Ig-like domain-containing protein</fullName>
    </recommendedName>
</protein>
<evidence type="ECO:0000313" key="3">
    <source>
        <dbReference type="Ensembl" id="ENSACOP00000025420.1"/>
    </source>
</evidence>
<dbReference type="InterPro" id="IPR036179">
    <property type="entry name" value="Ig-like_dom_sf"/>
</dbReference>
<accession>A0A8B9GJQ8</accession>
<dbReference type="InterPro" id="IPR013783">
    <property type="entry name" value="Ig-like_fold"/>
</dbReference>
<dbReference type="Gene3D" id="2.60.40.10">
    <property type="entry name" value="Immunoglobulins"/>
    <property type="match status" value="1"/>
</dbReference>
<feature type="domain" description="Ig-like" evidence="2">
    <location>
        <begin position="1"/>
        <end position="72"/>
    </location>
</feature>
<evidence type="ECO:0000259" key="2">
    <source>
        <dbReference type="PROSITE" id="PS50835"/>
    </source>
</evidence>
<keyword evidence="4" id="KW-1185">Reference proteome</keyword>
<dbReference type="Proteomes" id="UP000694522">
    <property type="component" value="Unplaced"/>
</dbReference>
<evidence type="ECO:0000256" key="1">
    <source>
        <dbReference type="SAM" id="MobiDB-lite"/>
    </source>
</evidence>
<dbReference type="SUPFAM" id="SSF48726">
    <property type="entry name" value="Immunoglobulin"/>
    <property type="match status" value="1"/>
</dbReference>
<feature type="region of interest" description="Disordered" evidence="1">
    <location>
        <begin position="1"/>
        <end position="26"/>
    </location>
</feature>
<dbReference type="AlphaFoldDB" id="A0A8B9GJQ8"/>
<feature type="compositionally biased region" description="Pro residues" evidence="1">
    <location>
        <begin position="1"/>
        <end position="11"/>
    </location>
</feature>
<dbReference type="PROSITE" id="PS50835">
    <property type="entry name" value="IG_LIKE"/>
    <property type="match status" value="1"/>
</dbReference>
<organism evidence="3 4">
    <name type="scientific">Amazona collaria</name>
    <name type="common">yellow-billed parrot</name>
    <dbReference type="NCBI Taxonomy" id="241587"/>
    <lineage>
        <taxon>Eukaryota</taxon>
        <taxon>Metazoa</taxon>
        <taxon>Chordata</taxon>
        <taxon>Craniata</taxon>
        <taxon>Vertebrata</taxon>
        <taxon>Euteleostomi</taxon>
        <taxon>Archelosauria</taxon>
        <taxon>Archosauria</taxon>
        <taxon>Dinosauria</taxon>
        <taxon>Saurischia</taxon>
        <taxon>Theropoda</taxon>
        <taxon>Coelurosauria</taxon>
        <taxon>Aves</taxon>
        <taxon>Neognathae</taxon>
        <taxon>Neoaves</taxon>
        <taxon>Telluraves</taxon>
        <taxon>Australaves</taxon>
        <taxon>Psittaciformes</taxon>
        <taxon>Psittacidae</taxon>
        <taxon>Amazona</taxon>
    </lineage>
</organism>
<dbReference type="InterPro" id="IPR007110">
    <property type="entry name" value="Ig-like_dom"/>
</dbReference>
<dbReference type="Ensembl" id="ENSACOT00000026285.1">
    <property type="protein sequence ID" value="ENSACOP00000025420.1"/>
    <property type="gene ID" value="ENSACOG00000017035.1"/>
</dbReference>